<name>A0ABR9QTG2_9ACTN</name>
<reference evidence="7 8" key="1">
    <citation type="submission" date="2020-10" db="EMBL/GenBank/DDBJ databases">
        <title>ChiBAC.</title>
        <authorList>
            <person name="Zenner C."/>
            <person name="Hitch T.C.A."/>
            <person name="Clavel T."/>
        </authorList>
    </citation>
    <scope>NUCLEOTIDE SEQUENCE [LARGE SCALE GENOMIC DNA]</scope>
    <source>
        <strain evidence="7 8">DSM 107455</strain>
    </source>
</reference>
<evidence type="ECO:0000256" key="4">
    <source>
        <dbReference type="ARBA" id="ARBA00023163"/>
    </source>
</evidence>
<comment type="caution">
    <text evidence="7">The sequence shown here is derived from an EMBL/GenBank/DDBJ whole genome shotgun (WGS) entry which is preliminary data.</text>
</comment>
<dbReference type="PROSITE" id="PS51000">
    <property type="entry name" value="HTH_DEOR_2"/>
    <property type="match status" value="1"/>
</dbReference>
<sequence>MLKTERHDTIVEMCRARGTVTVREIAEILGVSDMTVRRDLTELSEEGRLVRFRGGAKTTDSTLGRPLICEPSHLERQLLHIDEKTHIAELAASRVQEGDTIFLGSSTTVELVAQNLPNVPLRVVTNSLPIFNLFADGDKREIILIGGAYRHHSGTFMGALAESALSSLGFDKAFIGVNGIRDGSLYTSYFDAGRLYQIALERAREHLILADWSKMDMLGFYAFHDLMPDDIVVTDPAVGEEYLESLRTYCNVIL</sequence>
<dbReference type="InterPro" id="IPR037171">
    <property type="entry name" value="NagB/RpiA_transferase-like"/>
</dbReference>
<evidence type="ECO:0000313" key="7">
    <source>
        <dbReference type="EMBL" id="MBE5024355.1"/>
    </source>
</evidence>
<dbReference type="PRINTS" id="PR00037">
    <property type="entry name" value="HTHLACR"/>
</dbReference>
<evidence type="ECO:0000256" key="2">
    <source>
        <dbReference type="ARBA" id="ARBA00022491"/>
    </source>
</evidence>
<dbReference type="InterPro" id="IPR036390">
    <property type="entry name" value="WH_DNA-bd_sf"/>
</dbReference>
<dbReference type="PANTHER" id="PTHR30363">
    <property type="entry name" value="HTH-TYPE TRANSCRIPTIONAL REGULATOR SRLR-RELATED"/>
    <property type="match status" value="1"/>
</dbReference>
<dbReference type="Pfam" id="PF08220">
    <property type="entry name" value="HTH_DeoR"/>
    <property type="match status" value="1"/>
</dbReference>
<dbReference type="Proteomes" id="UP001194273">
    <property type="component" value="Unassembled WGS sequence"/>
</dbReference>
<keyword evidence="3" id="KW-0805">Transcription regulation</keyword>
<organism evidence="7 8">
    <name type="scientific">Thermophilibacter gallinarum</name>
    <dbReference type="NCBI Taxonomy" id="2779357"/>
    <lineage>
        <taxon>Bacteria</taxon>
        <taxon>Bacillati</taxon>
        <taxon>Actinomycetota</taxon>
        <taxon>Coriobacteriia</taxon>
        <taxon>Coriobacteriales</taxon>
        <taxon>Atopobiaceae</taxon>
        <taxon>Thermophilibacter</taxon>
    </lineage>
</organism>
<dbReference type="Pfam" id="PF00455">
    <property type="entry name" value="DeoRC"/>
    <property type="match status" value="1"/>
</dbReference>
<dbReference type="EMBL" id="JADCJZ010000002">
    <property type="protein sequence ID" value="MBE5024355.1"/>
    <property type="molecule type" value="Genomic_DNA"/>
</dbReference>
<dbReference type="Gene3D" id="1.10.10.10">
    <property type="entry name" value="Winged helix-like DNA-binding domain superfamily/Winged helix DNA-binding domain"/>
    <property type="match status" value="1"/>
</dbReference>
<dbReference type="SMART" id="SM01134">
    <property type="entry name" value="DeoRC"/>
    <property type="match status" value="1"/>
</dbReference>
<dbReference type="SMART" id="SM00420">
    <property type="entry name" value="HTH_DEOR"/>
    <property type="match status" value="1"/>
</dbReference>
<proteinExistence type="predicted"/>
<dbReference type="InterPro" id="IPR001034">
    <property type="entry name" value="DeoR_HTH"/>
</dbReference>
<dbReference type="InterPro" id="IPR014036">
    <property type="entry name" value="DeoR-like_C"/>
</dbReference>
<dbReference type="InterPro" id="IPR036388">
    <property type="entry name" value="WH-like_DNA-bd_sf"/>
</dbReference>
<dbReference type="RefSeq" id="WP_193529813.1">
    <property type="nucleotide sequence ID" value="NZ_JADCJZ010000002.1"/>
</dbReference>
<evidence type="ECO:0000256" key="1">
    <source>
        <dbReference type="ARBA" id="ARBA00021390"/>
    </source>
</evidence>
<dbReference type="InterPro" id="IPR050313">
    <property type="entry name" value="Carb_Metab_HTH_regulators"/>
</dbReference>
<evidence type="ECO:0000256" key="5">
    <source>
        <dbReference type="ARBA" id="ARBA00024937"/>
    </source>
</evidence>
<evidence type="ECO:0000313" key="8">
    <source>
        <dbReference type="Proteomes" id="UP001194273"/>
    </source>
</evidence>
<dbReference type="PANTHER" id="PTHR30363:SF4">
    <property type="entry name" value="GLYCEROL-3-PHOSPHATE REGULON REPRESSOR"/>
    <property type="match status" value="1"/>
</dbReference>
<dbReference type="SUPFAM" id="SSF100950">
    <property type="entry name" value="NagB/RpiA/CoA transferase-like"/>
    <property type="match status" value="1"/>
</dbReference>
<evidence type="ECO:0000256" key="3">
    <source>
        <dbReference type="ARBA" id="ARBA00023015"/>
    </source>
</evidence>
<keyword evidence="4" id="KW-0804">Transcription</keyword>
<comment type="function">
    <text evidence="5">Repressor of the lactose catabolism operon. Galactose-6-phosphate is the inducer.</text>
</comment>
<feature type="domain" description="HTH deoR-type" evidence="6">
    <location>
        <begin position="3"/>
        <end position="58"/>
    </location>
</feature>
<accession>A0ABR9QTG2</accession>
<dbReference type="SUPFAM" id="SSF46785">
    <property type="entry name" value="Winged helix' DNA-binding domain"/>
    <property type="match status" value="1"/>
</dbReference>
<protein>
    <recommendedName>
        <fullName evidence="1">Lactose phosphotransferase system repressor</fullName>
    </recommendedName>
</protein>
<gene>
    <name evidence="7" type="ORF">INF26_05735</name>
</gene>
<evidence type="ECO:0000259" key="6">
    <source>
        <dbReference type="PROSITE" id="PS51000"/>
    </source>
</evidence>
<keyword evidence="2" id="KW-0678">Repressor</keyword>
<keyword evidence="8" id="KW-1185">Reference proteome</keyword>